<dbReference type="Gene3D" id="3.30.420.40">
    <property type="match status" value="2"/>
</dbReference>
<dbReference type="InParanoid" id="A0A2J6SIB9"/>
<dbReference type="Pfam" id="PF00012">
    <property type="entry name" value="HSP70"/>
    <property type="match status" value="1"/>
</dbReference>
<dbReference type="RefSeq" id="XP_024727384.1">
    <property type="nucleotide sequence ID" value="XM_024881988.1"/>
</dbReference>
<accession>A0A2J6SIB9</accession>
<proteinExistence type="predicted"/>
<keyword evidence="2" id="KW-0067">ATP-binding</keyword>
<dbReference type="Gene3D" id="3.90.640.10">
    <property type="entry name" value="Actin, Chain A, domain 4"/>
    <property type="match status" value="1"/>
</dbReference>
<protein>
    <recommendedName>
        <fullName evidence="6">Actin-like ATPase domain-containing protein</fullName>
    </recommendedName>
</protein>
<evidence type="ECO:0000256" key="2">
    <source>
        <dbReference type="ARBA" id="ARBA00022840"/>
    </source>
</evidence>
<evidence type="ECO:0000313" key="4">
    <source>
        <dbReference type="EMBL" id="PMD50480.1"/>
    </source>
</evidence>
<dbReference type="PANTHER" id="PTHR42749">
    <property type="entry name" value="CELL SHAPE-DETERMINING PROTEIN MREB"/>
    <property type="match status" value="1"/>
</dbReference>
<keyword evidence="1" id="KW-0547">Nucleotide-binding</keyword>
<feature type="compositionally biased region" description="Acidic residues" evidence="3">
    <location>
        <begin position="183"/>
        <end position="200"/>
    </location>
</feature>
<evidence type="ECO:0000256" key="3">
    <source>
        <dbReference type="SAM" id="MobiDB-lite"/>
    </source>
</evidence>
<dbReference type="CDD" id="cd10170">
    <property type="entry name" value="ASKHA_NBD_HSP70"/>
    <property type="match status" value="1"/>
</dbReference>
<reference evidence="4 5" key="1">
    <citation type="submission" date="2016-04" db="EMBL/GenBank/DDBJ databases">
        <title>A degradative enzymes factory behind the ericoid mycorrhizal symbiosis.</title>
        <authorList>
            <consortium name="DOE Joint Genome Institute"/>
            <person name="Martino E."/>
            <person name="Morin E."/>
            <person name="Grelet G."/>
            <person name="Kuo A."/>
            <person name="Kohler A."/>
            <person name="Daghino S."/>
            <person name="Barry K."/>
            <person name="Choi C."/>
            <person name="Cichocki N."/>
            <person name="Clum A."/>
            <person name="Copeland A."/>
            <person name="Hainaut M."/>
            <person name="Haridas S."/>
            <person name="Labutti K."/>
            <person name="Lindquist E."/>
            <person name="Lipzen A."/>
            <person name="Khouja H.-R."/>
            <person name="Murat C."/>
            <person name="Ohm R."/>
            <person name="Olson A."/>
            <person name="Spatafora J."/>
            <person name="Veneault-Fourrey C."/>
            <person name="Henrissat B."/>
            <person name="Grigoriev I."/>
            <person name="Martin F."/>
            <person name="Perotto S."/>
        </authorList>
    </citation>
    <scope>NUCLEOTIDE SEQUENCE [LARGE SCALE GENOMIC DNA]</scope>
    <source>
        <strain evidence="4 5">E</strain>
    </source>
</reference>
<dbReference type="GeneID" id="36590065"/>
<dbReference type="GO" id="GO:0005524">
    <property type="term" value="F:ATP binding"/>
    <property type="evidence" value="ECO:0007669"/>
    <property type="project" value="UniProtKB-KW"/>
</dbReference>
<evidence type="ECO:0008006" key="6">
    <source>
        <dbReference type="Google" id="ProtNLM"/>
    </source>
</evidence>
<name>A0A2J6SIB9_9HELO</name>
<evidence type="ECO:0000313" key="5">
    <source>
        <dbReference type="Proteomes" id="UP000235371"/>
    </source>
</evidence>
<dbReference type="PANTHER" id="PTHR42749:SF8">
    <property type="entry name" value="HSP70 FAMILY PROTEIN (AFU_ORTHOLOGUE AFUA_3G13740)"/>
    <property type="match status" value="1"/>
</dbReference>
<dbReference type="GO" id="GO:0140662">
    <property type="term" value="F:ATP-dependent protein folding chaperone"/>
    <property type="evidence" value="ECO:0007669"/>
    <property type="project" value="InterPro"/>
</dbReference>
<dbReference type="InterPro" id="IPR013126">
    <property type="entry name" value="Hsp_70_fam"/>
</dbReference>
<dbReference type="Proteomes" id="UP000235371">
    <property type="component" value="Unassembled WGS sequence"/>
</dbReference>
<dbReference type="OrthoDB" id="2963168at2759"/>
<keyword evidence="5" id="KW-1185">Reference proteome</keyword>
<dbReference type="InterPro" id="IPR043129">
    <property type="entry name" value="ATPase_NBD"/>
</dbReference>
<feature type="region of interest" description="Disordered" evidence="3">
    <location>
        <begin position="145"/>
        <end position="210"/>
    </location>
</feature>
<dbReference type="AlphaFoldDB" id="A0A2J6SIB9"/>
<gene>
    <name evidence="4" type="ORF">K444DRAFT_621850</name>
</gene>
<organism evidence="4 5">
    <name type="scientific">Hyaloscypha bicolor E</name>
    <dbReference type="NCBI Taxonomy" id="1095630"/>
    <lineage>
        <taxon>Eukaryota</taxon>
        <taxon>Fungi</taxon>
        <taxon>Dikarya</taxon>
        <taxon>Ascomycota</taxon>
        <taxon>Pezizomycotina</taxon>
        <taxon>Leotiomycetes</taxon>
        <taxon>Helotiales</taxon>
        <taxon>Hyaloscyphaceae</taxon>
        <taxon>Hyaloscypha</taxon>
        <taxon>Hyaloscypha bicolor</taxon>
    </lineage>
</organism>
<sequence>MDSEHPYLEIFRHELIDEVEERRFRRLTGAEDQEMLDAMVPTPYPATASRESTATLRAMSEADSAHGWHGSNAAGDEMDIDGREERTPTVDETLTPIIVATDFGTTFSSVAYARRGEGMLPDVKIIDNYPNEPSHYTNGHLSRQVPTESWYPNEPTLEEGSRSPTPIQDYFPQGVSNGNIYDAESDEQGDIFDGPEDEEPTIPQPSPSPKLRSFVWGYGIQAEINEDMDHSKFNRIARSKLWLDKSEHTASVRAELDPILRRLKRKKVIKENEDVIADYLGRLFMHTKAQLKEEGVISDATPIEHVLTVPAIWTADACRKMQRAMAIAIEQAKFGAVENLFLVSEPEAAATYVLSQCKKGNAITHGEAFLLLDAGGGTVDATTYRVDNESPLRLSKELVPPDGCLKGSSFLNEAFKKHLRQRLEGEEDDIETDGFTVTGIIEKVALDFEYSMKRGIDVTVKVTQQNIMIKGLRENSQKRFKDNRVLMDRSDFVQIFYPCLQEIKRLMRSQLISAKHAGHDVKKVVLIGGFGTSKSLQSFLREALREISRLFRYRGEIHLITHKDLERTDPEVAVSYGAVLRAWDKEDGPARITKSSYGFEIMEEYNPTKHPEHLEAKRKYTDKLDGMVYVRRVIEWHVCKGQFVPTHKEYSLPSVYRIFAATKLTFICEENLWVSDSDVQSHYQITHKKNKGAELAGTIKADMTPLVRSGKIQLTYPEEGYEGAPHYRIEFELVMIINGRNLRFEARWPRGGEVQGSTQICIAAAFRPGTD</sequence>
<evidence type="ECO:0000256" key="1">
    <source>
        <dbReference type="ARBA" id="ARBA00022741"/>
    </source>
</evidence>
<dbReference type="SUPFAM" id="SSF53067">
    <property type="entry name" value="Actin-like ATPase domain"/>
    <property type="match status" value="2"/>
</dbReference>
<dbReference type="STRING" id="1095630.A0A2J6SIB9"/>
<dbReference type="EMBL" id="KZ613913">
    <property type="protein sequence ID" value="PMD50480.1"/>
    <property type="molecule type" value="Genomic_DNA"/>
</dbReference>